<dbReference type="EMBL" id="CAEQ01001524">
    <property type="protein sequence ID" value="CCD14467.1"/>
    <property type="molecule type" value="Genomic_DNA"/>
</dbReference>
<dbReference type="Proteomes" id="UP000000702">
    <property type="component" value="Unassembled WGS sequence"/>
</dbReference>
<name>F9WB36_TRYCI</name>
<accession>F9WB36</accession>
<feature type="region of interest" description="Disordered" evidence="1">
    <location>
        <begin position="1"/>
        <end position="30"/>
    </location>
</feature>
<evidence type="ECO:0000313" key="3">
    <source>
        <dbReference type="Proteomes" id="UP000000702"/>
    </source>
</evidence>
<gene>
    <name evidence="2" type="ORF">TCIL3000_0_50770</name>
</gene>
<feature type="compositionally biased region" description="Basic residues" evidence="1">
    <location>
        <begin position="19"/>
        <end position="29"/>
    </location>
</feature>
<sequence>MGIIMAEGAQGSKEERLHQSRKGPIKRKGNNLQHQIQELIFHHEGNKRTYRQVLQKTCRSLPQQPCVDRLRTRKGKGDSRPRRYQRCCRRAGSHFALPSSSFFFPFHPNVLTSTAHKQRSLNCRTSLLIFYMPANT</sequence>
<proteinExistence type="predicted"/>
<organism evidence="2 3">
    <name type="scientific">Trypanosoma congolense (strain IL3000)</name>
    <dbReference type="NCBI Taxonomy" id="1068625"/>
    <lineage>
        <taxon>Eukaryota</taxon>
        <taxon>Discoba</taxon>
        <taxon>Euglenozoa</taxon>
        <taxon>Kinetoplastea</taxon>
        <taxon>Metakinetoplastina</taxon>
        <taxon>Trypanosomatida</taxon>
        <taxon>Trypanosomatidae</taxon>
        <taxon>Trypanosoma</taxon>
        <taxon>Nannomonas</taxon>
    </lineage>
</organism>
<protein>
    <submittedName>
        <fullName evidence="2">Uncharacterized protein</fullName>
    </submittedName>
</protein>
<dbReference type="AlphaFoldDB" id="F9WB36"/>
<reference evidence="2 3" key="2">
    <citation type="journal article" date="2012" name="Proc. Natl. Acad. Sci. U.S.A.">
        <title>Antigenic diversity is generated by distinct evolutionary mechanisms in African trypanosome species.</title>
        <authorList>
            <person name="Jackson A.P."/>
            <person name="Berry A."/>
            <person name="Aslett M."/>
            <person name="Allison H.C."/>
            <person name="Burton P."/>
            <person name="Vavrova-Anderson J."/>
            <person name="Brown R."/>
            <person name="Browne H."/>
            <person name="Corton N."/>
            <person name="Hauser H."/>
            <person name="Gamble J."/>
            <person name="Gilderthorp R."/>
            <person name="Marcello L."/>
            <person name="McQuillan J."/>
            <person name="Otto T.D."/>
            <person name="Quail M.A."/>
            <person name="Sanders M.J."/>
            <person name="van Tonder A."/>
            <person name="Ginger M.L."/>
            <person name="Field M.C."/>
            <person name="Barry J.D."/>
            <person name="Hertz-Fowler C."/>
            <person name="Berriman M."/>
        </authorList>
    </citation>
    <scope>NUCLEOTIDE SEQUENCE [LARGE SCALE GENOMIC DNA]</scope>
    <source>
        <strain evidence="2 3">IL3000</strain>
    </source>
</reference>
<reference evidence="3" key="1">
    <citation type="submission" date="2011-07" db="EMBL/GenBank/DDBJ databases">
        <title>Divergent evolution of antigenic variation in African trypanosomes.</title>
        <authorList>
            <person name="Jackson A.P."/>
            <person name="Berry A."/>
            <person name="Allison H.C."/>
            <person name="Burton P."/>
            <person name="Anderson J."/>
            <person name="Aslett M."/>
            <person name="Brown R."/>
            <person name="Corton N."/>
            <person name="Harris D."/>
            <person name="Hauser H."/>
            <person name="Gamble J."/>
            <person name="Gilderthorp R."/>
            <person name="McQuillan J."/>
            <person name="Quail M.A."/>
            <person name="Sanders M."/>
            <person name="Van Tonder A."/>
            <person name="Ginger M.L."/>
            <person name="Donelson J.E."/>
            <person name="Field M.C."/>
            <person name="Barry J.D."/>
            <person name="Berriman M."/>
            <person name="Hertz-Fowler C."/>
        </authorList>
    </citation>
    <scope>NUCLEOTIDE SEQUENCE [LARGE SCALE GENOMIC DNA]</scope>
    <source>
        <strain evidence="3">IL3000</strain>
    </source>
</reference>
<evidence type="ECO:0000256" key="1">
    <source>
        <dbReference type="SAM" id="MobiDB-lite"/>
    </source>
</evidence>
<keyword evidence="3" id="KW-1185">Reference proteome</keyword>
<comment type="caution">
    <text evidence="2">The sequence shown here is derived from an EMBL/GenBank/DDBJ whole genome shotgun (WGS) entry which is preliminary data.</text>
</comment>
<evidence type="ECO:0000313" key="2">
    <source>
        <dbReference type="EMBL" id="CCD14467.1"/>
    </source>
</evidence>